<dbReference type="OrthoDB" id="9811588at2"/>
<dbReference type="InterPro" id="IPR000847">
    <property type="entry name" value="LysR_HTH_N"/>
</dbReference>
<dbReference type="PROSITE" id="PS50931">
    <property type="entry name" value="HTH_LYSR"/>
    <property type="match status" value="1"/>
</dbReference>
<evidence type="ECO:0000256" key="7">
    <source>
        <dbReference type="ARBA" id="ARBA00083243"/>
    </source>
</evidence>
<dbReference type="EMBL" id="VHLH01000003">
    <property type="protein sequence ID" value="TPW31876.1"/>
    <property type="molecule type" value="Genomic_DNA"/>
</dbReference>
<dbReference type="Gene3D" id="3.40.190.10">
    <property type="entry name" value="Periplasmic binding protein-like II"/>
    <property type="match status" value="2"/>
</dbReference>
<dbReference type="GO" id="GO:0032993">
    <property type="term" value="C:protein-DNA complex"/>
    <property type="evidence" value="ECO:0007669"/>
    <property type="project" value="TreeGrafter"/>
</dbReference>
<comment type="caution">
    <text evidence="9">The sequence shown here is derived from an EMBL/GenBank/DDBJ whole genome shotgun (WGS) entry which is preliminary data.</text>
</comment>
<name>A0A506UEJ7_9HYPH</name>
<evidence type="ECO:0000259" key="8">
    <source>
        <dbReference type="PROSITE" id="PS50931"/>
    </source>
</evidence>
<dbReference type="InterPro" id="IPR005119">
    <property type="entry name" value="LysR_subst-bd"/>
</dbReference>
<dbReference type="PANTHER" id="PTHR30346">
    <property type="entry name" value="TRANSCRIPTIONAL DUAL REGULATOR HCAR-RELATED"/>
    <property type="match status" value="1"/>
</dbReference>
<keyword evidence="10" id="KW-1185">Reference proteome</keyword>
<comment type="similarity">
    <text evidence="1">Belongs to the LysR transcriptional regulatory family.</text>
</comment>
<comment type="function">
    <text evidence="5">Transcriptional regulator of the ttuABCDE tartrate utilization operon.</text>
</comment>
<evidence type="ECO:0000256" key="3">
    <source>
        <dbReference type="ARBA" id="ARBA00023125"/>
    </source>
</evidence>
<dbReference type="PRINTS" id="PR00039">
    <property type="entry name" value="HTHLYSR"/>
</dbReference>
<dbReference type="PANTHER" id="PTHR30346:SF0">
    <property type="entry name" value="HCA OPERON TRANSCRIPTIONAL ACTIVATOR HCAR"/>
    <property type="match status" value="1"/>
</dbReference>
<evidence type="ECO:0000313" key="10">
    <source>
        <dbReference type="Proteomes" id="UP000320314"/>
    </source>
</evidence>
<dbReference type="Proteomes" id="UP000320314">
    <property type="component" value="Unassembled WGS sequence"/>
</dbReference>
<reference evidence="9 10" key="1">
    <citation type="submission" date="2019-06" db="EMBL/GenBank/DDBJ databases">
        <authorList>
            <person name="Li M."/>
        </authorList>
    </citation>
    <scope>NUCLEOTIDE SEQUENCE [LARGE SCALE GENOMIC DNA]</scope>
    <source>
        <strain evidence="9 10">BGMRC6574</strain>
    </source>
</reference>
<keyword evidence="4" id="KW-0804">Transcription</keyword>
<dbReference type="FunFam" id="1.10.10.10:FF:000001">
    <property type="entry name" value="LysR family transcriptional regulator"/>
    <property type="match status" value="1"/>
</dbReference>
<gene>
    <name evidence="9" type="ORF">FJU11_02645</name>
</gene>
<dbReference type="Gene3D" id="1.10.10.10">
    <property type="entry name" value="Winged helix-like DNA-binding domain superfamily/Winged helix DNA-binding domain"/>
    <property type="match status" value="1"/>
</dbReference>
<organism evidence="9 10">
    <name type="scientific">Pararhizobium mangrovi</name>
    <dbReference type="NCBI Taxonomy" id="2590452"/>
    <lineage>
        <taxon>Bacteria</taxon>
        <taxon>Pseudomonadati</taxon>
        <taxon>Pseudomonadota</taxon>
        <taxon>Alphaproteobacteria</taxon>
        <taxon>Hyphomicrobiales</taxon>
        <taxon>Rhizobiaceae</taxon>
        <taxon>Rhizobium/Agrobacterium group</taxon>
        <taxon>Pararhizobium</taxon>
    </lineage>
</organism>
<evidence type="ECO:0000256" key="5">
    <source>
        <dbReference type="ARBA" id="ARBA00054626"/>
    </source>
</evidence>
<dbReference type="GO" id="GO:0003677">
    <property type="term" value="F:DNA binding"/>
    <property type="evidence" value="ECO:0007669"/>
    <property type="project" value="UniProtKB-KW"/>
</dbReference>
<protein>
    <recommendedName>
        <fullName evidence="6">HTH-type transcriptional regulator TtuA</fullName>
    </recommendedName>
    <alternativeName>
        <fullName evidence="7">Tartrate utilization transcriptional regulator</fullName>
    </alternativeName>
</protein>
<keyword evidence="3" id="KW-0238">DNA-binding</keyword>
<dbReference type="InterPro" id="IPR036388">
    <property type="entry name" value="WH-like_DNA-bd_sf"/>
</dbReference>
<dbReference type="AlphaFoldDB" id="A0A506UEJ7"/>
<evidence type="ECO:0000256" key="6">
    <source>
        <dbReference type="ARBA" id="ARBA00067332"/>
    </source>
</evidence>
<evidence type="ECO:0000256" key="1">
    <source>
        <dbReference type="ARBA" id="ARBA00009437"/>
    </source>
</evidence>
<feature type="domain" description="HTH lysR-type" evidence="8">
    <location>
        <begin position="1"/>
        <end position="58"/>
    </location>
</feature>
<evidence type="ECO:0000256" key="2">
    <source>
        <dbReference type="ARBA" id="ARBA00023015"/>
    </source>
</evidence>
<dbReference type="GO" id="GO:0003700">
    <property type="term" value="F:DNA-binding transcription factor activity"/>
    <property type="evidence" value="ECO:0007669"/>
    <property type="project" value="InterPro"/>
</dbReference>
<evidence type="ECO:0000313" key="9">
    <source>
        <dbReference type="EMBL" id="TPW31876.1"/>
    </source>
</evidence>
<dbReference type="SUPFAM" id="SSF53850">
    <property type="entry name" value="Periplasmic binding protein-like II"/>
    <property type="match status" value="1"/>
</dbReference>
<proteinExistence type="inferred from homology"/>
<accession>A0A506UEJ7</accession>
<dbReference type="InterPro" id="IPR036390">
    <property type="entry name" value="WH_DNA-bd_sf"/>
</dbReference>
<dbReference type="Pfam" id="PF03466">
    <property type="entry name" value="LysR_substrate"/>
    <property type="match status" value="1"/>
</dbReference>
<sequence length="302" mass="33463">MDQRQLNSFVVLSEELHFVRAAHRLGISQPALTQQIHKMERELGVTLFARTGRRVGLTDAGRIFADDAIQLLRQLESAVSSARQAAEGRIGRLRIGFVEAASFHALPRIVSRFRGLYPEVQLELVEMITMELNEALLRGRLDAALLRPIKIEEPLQYRIILKEPYVIALSGDHSLAEKASLSLAEIIDEGLVIAPGRKAHHVRSVFRPLFERLQREPYIVQEINQLHGIIGLVGGGVGYTLVPSSAASLQIAGVTYKPIADPDAPLAELAVAWMPSRATPLLENLLQVTREVRRDMTKPSGT</sequence>
<keyword evidence="2" id="KW-0805">Transcription regulation</keyword>
<evidence type="ECO:0000256" key="4">
    <source>
        <dbReference type="ARBA" id="ARBA00023163"/>
    </source>
</evidence>
<dbReference type="Pfam" id="PF00126">
    <property type="entry name" value="HTH_1"/>
    <property type="match status" value="1"/>
</dbReference>
<dbReference type="SUPFAM" id="SSF46785">
    <property type="entry name" value="Winged helix' DNA-binding domain"/>
    <property type="match status" value="1"/>
</dbReference>
<dbReference type="CDD" id="cd08414">
    <property type="entry name" value="PBP2_LTTR_aromatics_like"/>
    <property type="match status" value="1"/>
</dbReference>